<organism evidence="2 3">
    <name type="scientific">Segatella copri</name>
    <dbReference type="NCBI Taxonomy" id="165179"/>
    <lineage>
        <taxon>Bacteria</taxon>
        <taxon>Pseudomonadati</taxon>
        <taxon>Bacteroidota</taxon>
        <taxon>Bacteroidia</taxon>
        <taxon>Bacteroidales</taxon>
        <taxon>Prevotellaceae</taxon>
        <taxon>Segatella</taxon>
    </lineage>
</organism>
<dbReference type="InterPro" id="IPR027417">
    <property type="entry name" value="P-loop_NTPase"/>
</dbReference>
<feature type="domain" description="ATPase" evidence="1">
    <location>
        <begin position="10"/>
        <end position="216"/>
    </location>
</feature>
<dbReference type="Proteomes" id="UP000405805">
    <property type="component" value="Unassembled WGS sequence"/>
</dbReference>
<reference evidence="3" key="1">
    <citation type="submission" date="2019-09" db="EMBL/GenBank/DDBJ databases">
        <title>Distinct polysaccharide growth profiles of human intestinal Prevotella copri isolates.</title>
        <authorList>
            <person name="Fehlner-Peach H."/>
            <person name="Magnabosco C."/>
            <person name="Raghavan V."/>
            <person name="Scher J.U."/>
            <person name="Tett A."/>
            <person name="Cox L.M."/>
            <person name="Gottsegen C."/>
            <person name="Watters A."/>
            <person name="Wiltshire- Gordon J.D."/>
            <person name="Segata N."/>
            <person name="Bonneau R."/>
            <person name="Littman D.R."/>
        </authorList>
    </citation>
    <scope>NUCLEOTIDE SEQUENCE [LARGE SCALE GENOMIC DNA]</scope>
    <source>
        <strain evidence="3">iA624</strain>
    </source>
</reference>
<dbReference type="RefSeq" id="WP_153097575.1">
    <property type="nucleotide sequence ID" value="NZ_DAWCWE010000010.1"/>
</dbReference>
<dbReference type="PANTHER" id="PTHR34704">
    <property type="entry name" value="ATPASE"/>
    <property type="match status" value="1"/>
</dbReference>
<dbReference type="GO" id="GO:0005524">
    <property type="term" value="F:ATP binding"/>
    <property type="evidence" value="ECO:0007669"/>
    <property type="project" value="UniProtKB-KW"/>
</dbReference>
<dbReference type="CDD" id="cd00882">
    <property type="entry name" value="Ras_like_GTPase"/>
    <property type="match status" value="1"/>
</dbReference>
<dbReference type="EMBL" id="VZBP01000149">
    <property type="protein sequence ID" value="MQO10380.1"/>
    <property type="molecule type" value="Genomic_DNA"/>
</dbReference>
<protein>
    <submittedName>
        <fullName evidence="2">ATP-binding protein</fullName>
    </submittedName>
</protein>
<dbReference type="InterPro" id="IPR011579">
    <property type="entry name" value="ATPase_dom"/>
</dbReference>
<keyword evidence="2" id="KW-0067">ATP-binding</keyword>
<dbReference type="PANTHER" id="PTHR34704:SF1">
    <property type="entry name" value="ATPASE"/>
    <property type="match status" value="1"/>
</dbReference>
<dbReference type="SUPFAM" id="SSF52540">
    <property type="entry name" value="P-loop containing nucleoside triphosphate hydrolases"/>
    <property type="match status" value="1"/>
</dbReference>
<accession>A0AA90VHK5</accession>
<dbReference type="AlphaFoldDB" id="A0AA90VHK5"/>
<evidence type="ECO:0000313" key="2">
    <source>
        <dbReference type="EMBL" id="MQO10380.1"/>
    </source>
</evidence>
<comment type="caution">
    <text evidence="2">The sequence shown here is derived from an EMBL/GenBank/DDBJ whole genome shotgun (WGS) entry which is preliminary data.</text>
</comment>
<dbReference type="Gene3D" id="3.40.50.300">
    <property type="entry name" value="P-loop containing nucleotide triphosphate hydrolases"/>
    <property type="match status" value="1"/>
</dbReference>
<sequence>MEYNQNIIGRKREQDILHVCLESPRAEFVAVYGRRRIGKTYLVKQFFNDTFDFYTTGIYQVSKQEQLKNWQMQLQKYSGKKRSRPQDWFEAFNQLEEYLETKKDQHKRVVFIDELPWLDTPKSNFIRALEMFWNSWASTQKGLKLVVCGSATTWMTNKLLGDKGGLHNRVTRPIRLAPFCLAETEEYLQSIDIEWERQEILDAYMILGGTPFYLSLLNPMLSLRQNIDELFFGQDPILASEYDFLFKSLFNDAALYKKIVETLAGKLKGLTREELVLALGTNNNGKLSEVLDNLKKCDFLRSYQAFGKKGKGMLFQLSDMYTLFYLRFVKNYEGLDNHAWSNMSDGKRNSWAGYAFEQVCILHINQIKRALGISGIATEVCSWRNKGEGQGAQIDLVIDRNDKSIDLCEMKYSVGQYELKKDYVEWMRERRNLFRDVTGTKKTLRLTMVSSGGIKPGKYSSSIQGMVNLSDLFHE</sequence>
<evidence type="ECO:0000259" key="1">
    <source>
        <dbReference type="Pfam" id="PF01637"/>
    </source>
</evidence>
<gene>
    <name evidence="2" type="ORF">F7D57_11805</name>
</gene>
<name>A0AA90VHK5_9BACT</name>
<evidence type="ECO:0000313" key="3">
    <source>
        <dbReference type="Proteomes" id="UP000405805"/>
    </source>
</evidence>
<dbReference type="Pfam" id="PF01637">
    <property type="entry name" value="ATPase_2"/>
    <property type="match status" value="1"/>
</dbReference>
<keyword evidence="2" id="KW-0547">Nucleotide-binding</keyword>
<proteinExistence type="predicted"/>